<evidence type="ECO:0000313" key="7">
    <source>
        <dbReference type="EMBL" id="NEY81219.1"/>
    </source>
</evidence>
<evidence type="ECO:0000256" key="1">
    <source>
        <dbReference type="ARBA" id="ARBA00004953"/>
    </source>
</evidence>
<dbReference type="PANTHER" id="PTHR21343">
    <property type="entry name" value="DETHIOBIOTIN SYNTHETASE"/>
    <property type="match status" value="1"/>
</dbReference>
<comment type="function">
    <text evidence="4">Catalyzes amidations at positions B, D, E, and G on adenosylcobyrinic A,C-diamide. NH(2) groups are provided by glutamine, and one molecule of ATP is hydrogenolyzed for each amidation.</text>
</comment>
<dbReference type="Pfam" id="PF01656">
    <property type="entry name" value="CbiA"/>
    <property type="match status" value="1"/>
</dbReference>
<reference evidence="6 9" key="2">
    <citation type="submission" date="2020-07" db="EMBL/GenBank/DDBJ databases">
        <authorList>
            <person name="Feng H."/>
        </authorList>
    </citation>
    <scope>NUCLEOTIDE SEQUENCE [LARGE SCALE GENOMIC DNA]</scope>
    <source>
        <strain evidence="6">S-12</strain>
        <strain evidence="9">s-12</strain>
    </source>
</reference>
<dbReference type="Proteomes" id="UP000570010">
    <property type="component" value="Unassembled WGS sequence"/>
</dbReference>
<dbReference type="AlphaFoldDB" id="A0A6B3VTA9"/>
<gene>
    <name evidence="4" type="primary">cobQ</name>
    <name evidence="7" type="ORF">G4D64_06750</name>
    <name evidence="6" type="ORF">H1Z61_06785</name>
</gene>
<dbReference type="GO" id="GO:0015420">
    <property type="term" value="F:ABC-type vitamin B12 transporter activity"/>
    <property type="evidence" value="ECO:0007669"/>
    <property type="project" value="UniProtKB-UniRule"/>
</dbReference>
<accession>A0A6B3VTA9</accession>
<evidence type="ECO:0000313" key="8">
    <source>
        <dbReference type="Proteomes" id="UP000472971"/>
    </source>
</evidence>
<evidence type="ECO:0000259" key="5">
    <source>
        <dbReference type="Pfam" id="PF01656"/>
    </source>
</evidence>
<proteinExistence type="inferred from homology"/>
<keyword evidence="2 4" id="KW-0169">Cobalamin biosynthesis</keyword>
<dbReference type="Gene3D" id="3.40.50.300">
    <property type="entry name" value="P-loop containing nucleotide triphosphate hydrolases"/>
    <property type="match status" value="1"/>
</dbReference>
<dbReference type="SUPFAM" id="SSF52540">
    <property type="entry name" value="P-loop containing nucleoside triphosphate hydrolases"/>
    <property type="match status" value="1"/>
</dbReference>
<organism evidence="7 8">
    <name type="scientific">Bacillus aquiflavi</name>
    <dbReference type="NCBI Taxonomy" id="2672567"/>
    <lineage>
        <taxon>Bacteria</taxon>
        <taxon>Bacillati</taxon>
        <taxon>Bacillota</taxon>
        <taxon>Bacilli</taxon>
        <taxon>Bacillales</taxon>
        <taxon>Bacillaceae</taxon>
        <taxon>Bacillus</taxon>
    </lineage>
</organism>
<name>A0A6B3VTA9_9BACI</name>
<dbReference type="NCBIfam" id="NF001989">
    <property type="entry name" value="PRK00784.1"/>
    <property type="match status" value="1"/>
</dbReference>
<comment type="similarity">
    <text evidence="4">Belongs to the CobB/CobQ family. CobQ subfamily.</text>
</comment>
<evidence type="ECO:0000313" key="9">
    <source>
        <dbReference type="Proteomes" id="UP000570010"/>
    </source>
</evidence>
<dbReference type="InterPro" id="IPR004459">
    <property type="entry name" value="CobQ_synth"/>
</dbReference>
<comment type="caution">
    <text evidence="7">The sequence shown here is derived from an EMBL/GenBank/DDBJ whole genome shotgun (WGS) entry which is preliminary data.</text>
</comment>
<comment type="pathway">
    <text evidence="1 4">Cofactor biosynthesis; adenosylcobalamin biosynthesis.</text>
</comment>
<dbReference type="EMBL" id="JAAIWN010000012">
    <property type="protein sequence ID" value="NEY81219.1"/>
    <property type="molecule type" value="Genomic_DNA"/>
</dbReference>
<evidence type="ECO:0000256" key="4">
    <source>
        <dbReference type="HAMAP-Rule" id="MF_00028"/>
    </source>
</evidence>
<dbReference type="InterPro" id="IPR027417">
    <property type="entry name" value="P-loop_NTPase"/>
</dbReference>
<keyword evidence="8" id="KW-1185">Reference proteome</keyword>
<dbReference type="InterPro" id="IPR002586">
    <property type="entry name" value="CobQ/CobB/MinD/ParA_Nub-bd_dom"/>
</dbReference>
<comment type="caution">
    <text evidence="4">Lacks conserved residue(s) required for the propagation of feature annotation.</text>
</comment>
<dbReference type="UniPathway" id="UPA00148"/>
<sequence length="262" mass="29031">MTGIMVQGTASHVGKSFIVAAFCRLLANEGVLVAPFKSQNMTNNIFVLKDKKEIGISQKIQAKAAKTEVSVEMNPILLKPNHGQVEVVLFGETTGTLSSQHDRDSFYENGLAAIETSLTKLTDQYEVLIMEGAGSPVELNLKSRELVNMKIAELADVPVLLVADIDKGGVFASVVGTIALLSKEERERIKGIIINKFYGDPAQFQEGIQLIEKKTGIPVLGVLPFVDRQLKQPEDYDIIANYVKNHLDWEQIKNLMFSWREK</sequence>
<evidence type="ECO:0000256" key="2">
    <source>
        <dbReference type="ARBA" id="ARBA00022573"/>
    </source>
</evidence>
<dbReference type="GO" id="GO:0003824">
    <property type="term" value="F:catalytic activity"/>
    <property type="evidence" value="ECO:0007669"/>
    <property type="project" value="InterPro"/>
</dbReference>
<dbReference type="PANTHER" id="PTHR21343:SF1">
    <property type="entry name" value="COBYRIC ACID SYNTHASE"/>
    <property type="match status" value="1"/>
</dbReference>
<keyword evidence="3 4" id="KW-0315">Glutamine amidotransferase</keyword>
<dbReference type="Proteomes" id="UP000472971">
    <property type="component" value="Unassembled WGS sequence"/>
</dbReference>
<evidence type="ECO:0000313" key="6">
    <source>
        <dbReference type="EMBL" id="MBA4536852.1"/>
    </source>
</evidence>
<protein>
    <recommendedName>
        <fullName evidence="4">Cobyric acid synthase</fullName>
    </recommendedName>
</protein>
<dbReference type="EMBL" id="JACEIO010000012">
    <property type="protein sequence ID" value="MBA4536852.1"/>
    <property type="molecule type" value="Genomic_DNA"/>
</dbReference>
<evidence type="ECO:0000256" key="3">
    <source>
        <dbReference type="ARBA" id="ARBA00022962"/>
    </source>
</evidence>
<dbReference type="GO" id="GO:0009236">
    <property type="term" value="P:cobalamin biosynthetic process"/>
    <property type="evidence" value="ECO:0007669"/>
    <property type="project" value="UniProtKB-UniRule"/>
</dbReference>
<dbReference type="HAMAP" id="MF_00028">
    <property type="entry name" value="CobQ"/>
    <property type="match status" value="1"/>
</dbReference>
<feature type="domain" description="CobQ/CobB/MinD/ParA nucleotide binding" evidence="5">
    <location>
        <begin position="4"/>
        <end position="232"/>
    </location>
</feature>
<reference evidence="7 8" key="1">
    <citation type="submission" date="2020-02" db="EMBL/GenBank/DDBJ databases">
        <title>Bacillus aquiflavi sp. nov., isolated from yellow water of strong flavor Chinese baijiu in Yibin region of China.</title>
        <authorList>
            <person name="Xie J."/>
        </authorList>
    </citation>
    <scope>NUCLEOTIDE SEQUENCE [LARGE SCALE GENOMIC DNA]</scope>
    <source>
        <strain evidence="7 8">3H-10</strain>
    </source>
</reference>